<dbReference type="Gene3D" id="3.30.70.330">
    <property type="match status" value="1"/>
</dbReference>
<protein>
    <submittedName>
        <fullName evidence="7">RNA-binding protein 7</fullName>
    </submittedName>
</protein>
<accession>A0A210R4M1</accession>
<comment type="subcellular location">
    <subcellularLocation>
        <location evidence="1">Nucleus</location>
        <location evidence="1">Nucleoplasm</location>
    </subcellularLocation>
</comment>
<evidence type="ECO:0000256" key="4">
    <source>
        <dbReference type="PROSITE-ProRule" id="PRU00176"/>
    </source>
</evidence>
<gene>
    <name evidence="7" type="ORF">KP79_PYT22127</name>
</gene>
<dbReference type="SMART" id="SM00360">
    <property type="entry name" value="RRM"/>
    <property type="match status" value="1"/>
</dbReference>
<evidence type="ECO:0000313" key="7">
    <source>
        <dbReference type="EMBL" id="OWF55952.1"/>
    </source>
</evidence>
<feature type="compositionally biased region" description="Polar residues" evidence="5">
    <location>
        <begin position="124"/>
        <end position="138"/>
    </location>
</feature>
<name>A0A210R4M1_MIZYE</name>
<feature type="compositionally biased region" description="Polar residues" evidence="5">
    <location>
        <begin position="82"/>
        <end position="110"/>
    </location>
</feature>
<dbReference type="InterPro" id="IPR052285">
    <property type="entry name" value="NEXT_complex_subunit"/>
</dbReference>
<dbReference type="EMBL" id="NEDP02000428">
    <property type="protein sequence ID" value="OWF55952.1"/>
    <property type="molecule type" value="Genomic_DNA"/>
</dbReference>
<evidence type="ECO:0000256" key="3">
    <source>
        <dbReference type="ARBA" id="ARBA00023242"/>
    </source>
</evidence>
<sequence length="213" mass="24332">MDEKDRTIWVGKLHDRVTEPLLYELFLQAGPLEKVKLATDKEGRTKGYAFVTFKHECSVPYTIELMNGIELFGNNLRLQTRTGSSSSVTYDGGSAAQSSSYNSPLPSGNSHDNRSPAGHHQHNLQRSATWHGNTQPSGRSPDVNFRNLPNMQPQVMTAVSFQQRRERVFQQQNIQLEIHRQQVIQRLTAQPIPQSNPYGRSSRPWQQAPYRRY</sequence>
<feature type="region of interest" description="Disordered" evidence="5">
    <location>
        <begin position="82"/>
        <end position="147"/>
    </location>
</feature>
<keyword evidence="8" id="KW-1185">Reference proteome</keyword>
<keyword evidence="2 4" id="KW-0694">RNA-binding</keyword>
<dbReference type="GO" id="GO:0000381">
    <property type="term" value="P:regulation of alternative mRNA splicing, via spliceosome"/>
    <property type="evidence" value="ECO:0007669"/>
    <property type="project" value="TreeGrafter"/>
</dbReference>
<comment type="caution">
    <text evidence="7">The sequence shown here is derived from an EMBL/GenBank/DDBJ whole genome shotgun (WGS) entry which is preliminary data.</text>
</comment>
<feature type="compositionally biased region" description="Polar residues" evidence="5">
    <location>
        <begin position="189"/>
        <end position="205"/>
    </location>
</feature>
<dbReference type="InterPro" id="IPR035979">
    <property type="entry name" value="RBD_domain_sf"/>
</dbReference>
<dbReference type="GO" id="GO:0003727">
    <property type="term" value="F:single-stranded RNA binding"/>
    <property type="evidence" value="ECO:0007669"/>
    <property type="project" value="TreeGrafter"/>
</dbReference>
<dbReference type="PROSITE" id="PS50102">
    <property type="entry name" value="RRM"/>
    <property type="match status" value="1"/>
</dbReference>
<keyword evidence="3" id="KW-0539">Nucleus</keyword>
<dbReference type="STRING" id="6573.A0A210R4M1"/>
<evidence type="ECO:0000313" key="8">
    <source>
        <dbReference type="Proteomes" id="UP000242188"/>
    </source>
</evidence>
<dbReference type="Pfam" id="PF00076">
    <property type="entry name" value="RRM_1"/>
    <property type="match status" value="1"/>
</dbReference>
<dbReference type="InterPro" id="IPR000504">
    <property type="entry name" value="RRM_dom"/>
</dbReference>
<evidence type="ECO:0000256" key="1">
    <source>
        <dbReference type="ARBA" id="ARBA00004642"/>
    </source>
</evidence>
<reference evidence="7 8" key="1">
    <citation type="journal article" date="2017" name="Nat. Ecol. Evol.">
        <title>Scallop genome provides insights into evolution of bilaterian karyotype and development.</title>
        <authorList>
            <person name="Wang S."/>
            <person name="Zhang J."/>
            <person name="Jiao W."/>
            <person name="Li J."/>
            <person name="Xun X."/>
            <person name="Sun Y."/>
            <person name="Guo X."/>
            <person name="Huan P."/>
            <person name="Dong B."/>
            <person name="Zhang L."/>
            <person name="Hu X."/>
            <person name="Sun X."/>
            <person name="Wang J."/>
            <person name="Zhao C."/>
            <person name="Wang Y."/>
            <person name="Wang D."/>
            <person name="Huang X."/>
            <person name="Wang R."/>
            <person name="Lv J."/>
            <person name="Li Y."/>
            <person name="Zhang Z."/>
            <person name="Liu B."/>
            <person name="Lu W."/>
            <person name="Hui Y."/>
            <person name="Liang J."/>
            <person name="Zhou Z."/>
            <person name="Hou R."/>
            <person name="Li X."/>
            <person name="Liu Y."/>
            <person name="Li H."/>
            <person name="Ning X."/>
            <person name="Lin Y."/>
            <person name="Zhao L."/>
            <person name="Xing Q."/>
            <person name="Dou J."/>
            <person name="Li Y."/>
            <person name="Mao J."/>
            <person name="Guo H."/>
            <person name="Dou H."/>
            <person name="Li T."/>
            <person name="Mu C."/>
            <person name="Jiang W."/>
            <person name="Fu Q."/>
            <person name="Fu X."/>
            <person name="Miao Y."/>
            <person name="Liu J."/>
            <person name="Yu Q."/>
            <person name="Li R."/>
            <person name="Liao H."/>
            <person name="Li X."/>
            <person name="Kong Y."/>
            <person name="Jiang Z."/>
            <person name="Chourrout D."/>
            <person name="Li R."/>
            <person name="Bao Z."/>
        </authorList>
    </citation>
    <scope>NUCLEOTIDE SEQUENCE [LARGE SCALE GENOMIC DNA]</scope>
    <source>
        <strain evidence="7 8">PY_sf001</strain>
    </source>
</reference>
<dbReference type="CDD" id="cd12336">
    <property type="entry name" value="RRM_RBM7_like"/>
    <property type="match status" value="1"/>
</dbReference>
<proteinExistence type="predicted"/>
<evidence type="ECO:0000256" key="5">
    <source>
        <dbReference type="SAM" id="MobiDB-lite"/>
    </source>
</evidence>
<dbReference type="InterPro" id="IPR012677">
    <property type="entry name" value="Nucleotide-bd_a/b_plait_sf"/>
</dbReference>
<dbReference type="Proteomes" id="UP000242188">
    <property type="component" value="Unassembled WGS sequence"/>
</dbReference>
<evidence type="ECO:0000259" key="6">
    <source>
        <dbReference type="PROSITE" id="PS50102"/>
    </source>
</evidence>
<evidence type="ECO:0000256" key="2">
    <source>
        <dbReference type="ARBA" id="ARBA00022884"/>
    </source>
</evidence>
<dbReference type="PANTHER" id="PTHR13798">
    <property type="entry name" value="RNA BINDING MOTIF RBM PROTEIN -RELATED"/>
    <property type="match status" value="1"/>
</dbReference>
<feature type="region of interest" description="Disordered" evidence="5">
    <location>
        <begin position="189"/>
        <end position="213"/>
    </location>
</feature>
<organism evidence="7 8">
    <name type="scientific">Mizuhopecten yessoensis</name>
    <name type="common">Japanese scallop</name>
    <name type="synonym">Patinopecten yessoensis</name>
    <dbReference type="NCBI Taxonomy" id="6573"/>
    <lineage>
        <taxon>Eukaryota</taxon>
        <taxon>Metazoa</taxon>
        <taxon>Spiralia</taxon>
        <taxon>Lophotrochozoa</taxon>
        <taxon>Mollusca</taxon>
        <taxon>Bivalvia</taxon>
        <taxon>Autobranchia</taxon>
        <taxon>Pteriomorphia</taxon>
        <taxon>Pectinida</taxon>
        <taxon>Pectinoidea</taxon>
        <taxon>Pectinidae</taxon>
        <taxon>Mizuhopecten</taxon>
    </lineage>
</organism>
<dbReference type="OrthoDB" id="407442at2759"/>
<dbReference type="AlphaFoldDB" id="A0A210R4M1"/>
<dbReference type="PANTHER" id="PTHR13798:SF11">
    <property type="entry name" value="RNA-BINDING PROTEIN 7-RELATED"/>
    <property type="match status" value="1"/>
</dbReference>
<feature type="domain" description="RRM" evidence="6">
    <location>
        <begin position="6"/>
        <end position="83"/>
    </location>
</feature>
<dbReference type="SUPFAM" id="SSF54928">
    <property type="entry name" value="RNA-binding domain, RBD"/>
    <property type="match status" value="1"/>
</dbReference>
<dbReference type="GO" id="GO:0005654">
    <property type="term" value="C:nucleoplasm"/>
    <property type="evidence" value="ECO:0007669"/>
    <property type="project" value="UniProtKB-SubCell"/>
</dbReference>